<keyword evidence="7" id="KW-0479">Metal-binding</keyword>
<feature type="region of interest" description="Disordered" evidence="16">
    <location>
        <begin position="313"/>
        <end position="361"/>
    </location>
</feature>
<keyword evidence="8" id="KW-0227">DNA damage</keyword>
<gene>
    <name evidence="18" type="ORF">PHLCEN_2v12388</name>
</gene>
<dbReference type="GO" id="GO:0000722">
    <property type="term" value="P:telomere maintenance via recombination"/>
    <property type="evidence" value="ECO:0007669"/>
    <property type="project" value="TreeGrafter"/>
</dbReference>
<evidence type="ECO:0000256" key="3">
    <source>
        <dbReference type="ARBA" id="ARBA00004286"/>
    </source>
</evidence>
<comment type="catalytic activity">
    <reaction evidence="14">
        <text>ATP + H2O = ADP + phosphate + H(+)</text>
        <dbReference type="Rhea" id="RHEA:13065"/>
        <dbReference type="ChEBI" id="CHEBI:15377"/>
        <dbReference type="ChEBI" id="CHEBI:15378"/>
        <dbReference type="ChEBI" id="CHEBI:30616"/>
        <dbReference type="ChEBI" id="CHEBI:43474"/>
        <dbReference type="ChEBI" id="CHEBI:456216"/>
    </reaction>
</comment>
<keyword evidence="12" id="KW-0234">DNA repair</keyword>
<dbReference type="GO" id="GO:0000794">
    <property type="term" value="C:condensed nuclear chromosome"/>
    <property type="evidence" value="ECO:0007669"/>
    <property type="project" value="TreeGrafter"/>
</dbReference>
<keyword evidence="13" id="KW-0539">Nucleus</keyword>
<dbReference type="FunFam" id="3.40.50.300:FF:001195">
    <property type="entry name" value="DNA repair protein rad50"/>
    <property type="match status" value="1"/>
</dbReference>
<dbReference type="GO" id="GO:0016887">
    <property type="term" value="F:ATP hydrolysis activity"/>
    <property type="evidence" value="ECO:0007669"/>
    <property type="project" value="InterPro"/>
</dbReference>
<evidence type="ECO:0000256" key="1">
    <source>
        <dbReference type="ARBA" id="ARBA00001947"/>
    </source>
</evidence>
<name>A0A2R6NH99_9APHY</name>
<organism evidence="18 19">
    <name type="scientific">Hermanssonia centrifuga</name>
    <dbReference type="NCBI Taxonomy" id="98765"/>
    <lineage>
        <taxon>Eukaryota</taxon>
        <taxon>Fungi</taxon>
        <taxon>Dikarya</taxon>
        <taxon>Basidiomycota</taxon>
        <taxon>Agaricomycotina</taxon>
        <taxon>Agaricomycetes</taxon>
        <taxon>Polyporales</taxon>
        <taxon>Meruliaceae</taxon>
        <taxon>Hermanssonia</taxon>
    </lineage>
</organism>
<dbReference type="SUPFAM" id="SSF52540">
    <property type="entry name" value="P-loop containing nucleoside triphosphate hydrolases"/>
    <property type="match status" value="1"/>
</dbReference>
<evidence type="ECO:0000259" key="17">
    <source>
        <dbReference type="Pfam" id="PF13476"/>
    </source>
</evidence>
<sequence>MASLNKLAIRGIRSFDDKQISIIEFFTPVTVIVGHNGSGKTTIIECLKYATTGDQPANTRGGAFIHDPKMANEKEVKAQVKLRFRAANGMRMLAVRNLSVTMKKTGAMTMKTLESILAVDNDAPKSSKRSAISTKCAEMDAEIPHLLGVSKAVLENVIFCHQEDSYWPLSEPGILKKKFDDIFEATRYTKAVDSIKALRKERVADLKTEKERLNGLSREKSDADKLRARITEMHSTIAAKEIEHEELKRGYDILVSANQKFYDSATRFREIYVQVENLQEKKKHYQEELDSARENFREISGTEEELAERLRNFDDHIMQQKRKRKSEESKMEDIEDELKRTRHAHSAKLTDKGQLEGEAKAQEERLLKREGIIREVSTKYQLQGYDHSPLEREKIVEFIDRLHALQKRQNQETDKLQNESKQNNDEYNSKSQQLHAQLQRSKTQKESCRESLTNLNNQISTTEREVDAAAGLSSRLRTFEVDIEEKQSRIQKIEDEMKAANYDERLGEKNTKIRNMELKRDELNAEVLTLSQQAESRARLELKREESRARTSELKNTLDINNSKFRQFVGADAQAETMEQEVERVLMEKERENATLQTSSDTSGKNLQTISMALSNLREQVKLKKAQIKDLDTKIREGLEDQFTSTKEAIEDTQRELASREEELHKNEGAAGACDAFLRTGRTKKHCALCERTLDERTLLVYEKNVNVLMEDSSPAKVKAAKEDIRDWEQELKRVQALGLLAAERDKLKSSEIPVLEKQIQEKEAELPSATKVAEKALERLNEVKQELVEIAGMKQHAISVSKLHREIQRLTRDIASIESDLLSTGSTKTAEDAQRELESIRDEIRTNERERQALTIEKERQVKLQRSHENDLHALQMDLNEVKNQLRDKAAMEKRIEQMKSEVASTSARLKELDTAIADAEAPIQKLNQEHRQQELAMSRKITEAQRTSRDLNMDVDKLETENKAIERHVRDKRGRLLTETIQEIEDLQSKIEDFNKDLESLRAVMNAIDKEINQSGASVANLRENIRVRRLIKDIAATQAKIDTFDMEEAAKAKRNFQEKYPIEKQRETDMQSKYAHIGGELSTYEQQLKVFEDDMKKRYTDIGKKYRDQLIKVKMSDMANDDLEKYAKALDNAIMKYHSLKMEEVNDTMRHLWNKTYQGTDIDGIKISSESEGGATKKSYNYRVHDKHRI</sequence>
<dbReference type="GO" id="GO:0070192">
    <property type="term" value="P:chromosome organization involved in meiotic cell cycle"/>
    <property type="evidence" value="ECO:0007669"/>
    <property type="project" value="TreeGrafter"/>
</dbReference>
<keyword evidence="10" id="KW-0862">Zinc</keyword>
<dbReference type="GO" id="GO:0051880">
    <property type="term" value="F:G-quadruplex DNA binding"/>
    <property type="evidence" value="ECO:0007669"/>
    <property type="project" value="TreeGrafter"/>
</dbReference>
<evidence type="ECO:0000256" key="11">
    <source>
        <dbReference type="ARBA" id="ARBA00023054"/>
    </source>
</evidence>
<dbReference type="STRING" id="98765.A0A2R6NH99"/>
<keyword evidence="19" id="KW-1185">Reference proteome</keyword>
<dbReference type="Pfam" id="PF13476">
    <property type="entry name" value="AAA_23"/>
    <property type="match status" value="1"/>
</dbReference>
<dbReference type="GO" id="GO:0007004">
    <property type="term" value="P:telomere maintenance via telomerase"/>
    <property type="evidence" value="ECO:0007669"/>
    <property type="project" value="TreeGrafter"/>
</dbReference>
<dbReference type="OrthoDB" id="18797at2759"/>
<comment type="subcellular location">
    <subcellularLocation>
        <location evidence="3">Chromosome</location>
    </subcellularLocation>
    <subcellularLocation>
        <location evidence="2">Nucleus</location>
    </subcellularLocation>
</comment>
<feature type="region of interest" description="Disordered" evidence="16">
    <location>
        <begin position="409"/>
        <end position="446"/>
    </location>
</feature>
<dbReference type="GO" id="GO:0006302">
    <property type="term" value="P:double-strand break repair"/>
    <property type="evidence" value="ECO:0007669"/>
    <property type="project" value="InterPro"/>
</dbReference>
<protein>
    <recommendedName>
        <fullName evidence="5">DNA repair protein RAD50</fullName>
    </recommendedName>
</protein>
<dbReference type="InterPro" id="IPR038729">
    <property type="entry name" value="Rad50/SbcC_AAA"/>
</dbReference>
<keyword evidence="9" id="KW-0378">Hydrolase</keyword>
<dbReference type="GO" id="GO:0043047">
    <property type="term" value="F:single-stranded telomeric DNA binding"/>
    <property type="evidence" value="ECO:0007669"/>
    <property type="project" value="TreeGrafter"/>
</dbReference>
<evidence type="ECO:0000313" key="18">
    <source>
        <dbReference type="EMBL" id="PSR71740.1"/>
    </source>
</evidence>
<evidence type="ECO:0000256" key="2">
    <source>
        <dbReference type="ARBA" id="ARBA00004123"/>
    </source>
</evidence>
<comment type="caution">
    <text evidence="18">The sequence shown here is derived from an EMBL/GenBank/DDBJ whole genome shotgun (WGS) entry which is preliminary data.</text>
</comment>
<evidence type="ECO:0000256" key="8">
    <source>
        <dbReference type="ARBA" id="ARBA00022763"/>
    </source>
</evidence>
<dbReference type="GO" id="GO:0003691">
    <property type="term" value="F:double-stranded telomeric DNA binding"/>
    <property type="evidence" value="ECO:0007669"/>
    <property type="project" value="TreeGrafter"/>
</dbReference>
<dbReference type="Gene3D" id="3.40.50.300">
    <property type="entry name" value="P-loop containing nucleotide triphosphate hydrolases"/>
    <property type="match status" value="1"/>
</dbReference>
<dbReference type="GO" id="GO:0030870">
    <property type="term" value="C:Mre11 complex"/>
    <property type="evidence" value="ECO:0007669"/>
    <property type="project" value="TreeGrafter"/>
</dbReference>
<evidence type="ECO:0000256" key="6">
    <source>
        <dbReference type="ARBA" id="ARBA00022454"/>
    </source>
</evidence>
<evidence type="ECO:0000256" key="14">
    <source>
        <dbReference type="ARBA" id="ARBA00049360"/>
    </source>
</evidence>
<evidence type="ECO:0000256" key="4">
    <source>
        <dbReference type="ARBA" id="ARBA00009439"/>
    </source>
</evidence>
<feature type="compositionally biased region" description="Polar residues" evidence="16">
    <location>
        <begin position="429"/>
        <end position="441"/>
    </location>
</feature>
<feature type="compositionally biased region" description="Basic and acidic residues" evidence="16">
    <location>
        <begin position="348"/>
        <end position="361"/>
    </location>
</feature>
<keyword evidence="11 15" id="KW-0175">Coiled coil</keyword>
<dbReference type="PANTHER" id="PTHR18867">
    <property type="entry name" value="RAD50"/>
    <property type="match status" value="1"/>
</dbReference>
<evidence type="ECO:0000256" key="5">
    <source>
        <dbReference type="ARBA" id="ARBA00017893"/>
    </source>
</evidence>
<dbReference type="Proteomes" id="UP000186601">
    <property type="component" value="Unassembled WGS sequence"/>
</dbReference>
<dbReference type="EMBL" id="MLYV02001245">
    <property type="protein sequence ID" value="PSR71740.1"/>
    <property type="molecule type" value="Genomic_DNA"/>
</dbReference>
<evidence type="ECO:0000256" key="7">
    <source>
        <dbReference type="ARBA" id="ARBA00022723"/>
    </source>
</evidence>
<evidence type="ECO:0000313" key="19">
    <source>
        <dbReference type="Proteomes" id="UP000186601"/>
    </source>
</evidence>
<feature type="coiled-coil region" evidence="15">
    <location>
        <begin position="718"/>
        <end position="1013"/>
    </location>
</feature>
<feature type="compositionally biased region" description="Basic and acidic residues" evidence="16">
    <location>
        <begin position="409"/>
        <end position="428"/>
    </location>
</feature>
<comment type="cofactor">
    <cofactor evidence="1">
        <name>Zn(2+)</name>
        <dbReference type="ChEBI" id="CHEBI:29105"/>
    </cofactor>
</comment>
<accession>A0A2R6NH99</accession>
<evidence type="ECO:0000256" key="16">
    <source>
        <dbReference type="SAM" id="MobiDB-lite"/>
    </source>
</evidence>
<dbReference type="PANTHER" id="PTHR18867:SF12">
    <property type="entry name" value="DNA REPAIR PROTEIN RAD50"/>
    <property type="match status" value="1"/>
</dbReference>
<dbReference type="AlphaFoldDB" id="A0A2R6NH99"/>
<evidence type="ECO:0000256" key="9">
    <source>
        <dbReference type="ARBA" id="ARBA00022801"/>
    </source>
</evidence>
<reference evidence="18 19" key="1">
    <citation type="submission" date="2018-02" db="EMBL/GenBank/DDBJ databases">
        <title>Genome sequence of the basidiomycete white-rot fungus Phlebia centrifuga.</title>
        <authorList>
            <person name="Granchi Z."/>
            <person name="Peng M."/>
            <person name="de Vries R.P."/>
            <person name="Hilden K."/>
            <person name="Makela M.R."/>
            <person name="Grigoriev I."/>
            <person name="Riley R."/>
        </authorList>
    </citation>
    <scope>NUCLEOTIDE SEQUENCE [LARGE SCALE GENOMIC DNA]</scope>
    <source>
        <strain evidence="18 19">FBCC195</strain>
    </source>
</reference>
<dbReference type="InterPro" id="IPR027417">
    <property type="entry name" value="P-loop_NTPase"/>
</dbReference>
<feature type="domain" description="Rad50/SbcC-type AAA" evidence="17">
    <location>
        <begin position="6"/>
        <end position="222"/>
    </location>
</feature>
<dbReference type="GO" id="GO:0046872">
    <property type="term" value="F:metal ion binding"/>
    <property type="evidence" value="ECO:0007669"/>
    <property type="project" value="UniProtKB-KW"/>
</dbReference>
<evidence type="ECO:0000256" key="12">
    <source>
        <dbReference type="ARBA" id="ARBA00023204"/>
    </source>
</evidence>
<proteinExistence type="inferred from homology"/>
<keyword evidence="6" id="KW-0158">Chromosome</keyword>
<evidence type="ECO:0000256" key="13">
    <source>
        <dbReference type="ARBA" id="ARBA00023242"/>
    </source>
</evidence>
<evidence type="ECO:0000256" key="15">
    <source>
        <dbReference type="SAM" id="Coils"/>
    </source>
</evidence>
<evidence type="ECO:0000256" key="10">
    <source>
        <dbReference type="ARBA" id="ARBA00022833"/>
    </source>
</evidence>
<comment type="similarity">
    <text evidence="4">Belongs to the SMC family. RAD50 subfamily.</text>
</comment>